<accession>A0A4T1ZZS4</accession>
<dbReference type="RefSeq" id="WP_136662495.1">
    <property type="nucleotide sequence ID" value="NZ_RFLV01000001.1"/>
</dbReference>
<dbReference type="AlphaFoldDB" id="A0A4T1ZZS4"/>
<dbReference type="EMBL" id="RFLV01000001">
    <property type="protein sequence ID" value="TIH09209.1"/>
    <property type="molecule type" value="Genomic_DNA"/>
</dbReference>
<comment type="caution">
    <text evidence="1">The sequence shown here is derived from an EMBL/GenBank/DDBJ whole genome shotgun (WGS) entry which is preliminary data.</text>
</comment>
<name>A0A4T1ZZS4_9PSED</name>
<keyword evidence="2" id="KW-1185">Reference proteome</keyword>
<dbReference type="InterPro" id="IPR016039">
    <property type="entry name" value="Thiolase-like"/>
</dbReference>
<evidence type="ECO:0000313" key="2">
    <source>
        <dbReference type="Proteomes" id="UP000307541"/>
    </source>
</evidence>
<dbReference type="Proteomes" id="UP000307541">
    <property type="component" value="Unassembled WGS sequence"/>
</dbReference>
<protein>
    <submittedName>
        <fullName evidence="1">Beta-ketoacyl synthase</fullName>
    </submittedName>
</protein>
<dbReference type="SUPFAM" id="SSF53901">
    <property type="entry name" value="Thiolase-like"/>
    <property type="match status" value="1"/>
</dbReference>
<sequence>MNGSHARQVYLVDLALLNAAGSSPSDLYAAAQPAQAPTFKLDRLARPIATPRLAIDLFDRKIQRSVEAQGLRLLHCAARLAPALRDLQLPAERVALTAAIPEVDAPSPCWDAVEAIREQPHKLLGQLFANTPPLHALTLLNSSVMAYVAEGLRCNGPMAGYCSQSNAGIDAFIEAVTMLAEARADAALVVSSSPNITPALYLREGTSYPDGTDADIYGEGAAAVLLATVAPLTAPLVIRVAGWGRAYSARVERAAALAERVLEQALSTERVNLSDVELLVADERDPILRELFAPAATPRSSRDLTGDLGASALLTDIAYAIGDSRHEHEPRSRYVLLMTRSRAGHCGALLLEIAKMEKGA</sequence>
<dbReference type="OrthoDB" id="6851461at2"/>
<evidence type="ECO:0000313" key="1">
    <source>
        <dbReference type="EMBL" id="TIH09209.1"/>
    </source>
</evidence>
<dbReference type="Gene3D" id="3.40.47.10">
    <property type="match status" value="1"/>
</dbReference>
<proteinExistence type="predicted"/>
<dbReference type="GO" id="GO:0016746">
    <property type="term" value="F:acyltransferase activity"/>
    <property type="evidence" value="ECO:0007669"/>
    <property type="project" value="InterPro"/>
</dbReference>
<reference evidence="1 2" key="1">
    <citation type="submission" date="2018-10" db="EMBL/GenBank/DDBJ databases">
        <title>Pseudomonas leptonychotis sp. nov., isolated from Weddell seals in Antarctica.</title>
        <authorList>
            <person name="Novakova D."/>
            <person name="Svec P."/>
            <person name="Kralova S."/>
            <person name="Kristofova L."/>
            <person name="Zeman M."/>
            <person name="Pantucek R."/>
            <person name="Maslanova I."/>
            <person name="Sedlacek I."/>
        </authorList>
    </citation>
    <scope>NUCLEOTIDE SEQUENCE [LARGE SCALE GENOMIC DNA]</scope>
    <source>
        <strain evidence="1 2">CCM 8849</strain>
    </source>
</reference>
<gene>
    <name evidence="1" type="ORF">D8779_00345</name>
</gene>
<organism evidence="1 2">
    <name type="scientific">Pseudomonas leptonychotis</name>
    <dbReference type="NCBI Taxonomy" id="2448482"/>
    <lineage>
        <taxon>Bacteria</taxon>
        <taxon>Pseudomonadati</taxon>
        <taxon>Pseudomonadota</taxon>
        <taxon>Gammaproteobacteria</taxon>
        <taxon>Pseudomonadales</taxon>
        <taxon>Pseudomonadaceae</taxon>
        <taxon>Pseudomonas</taxon>
    </lineage>
</organism>